<proteinExistence type="predicted"/>
<organism evidence="2 3">
    <name type="scientific">Methylomonas methanica</name>
    <dbReference type="NCBI Taxonomy" id="421"/>
    <lineage>
        <taxon>Bacteria</taxon>
        <taxon>Pseudomonadati</taxon>
        <taxon>Pseudomonadota</taxon>
        <taxon>Gammaproteobacteria</taxon>
        <taxon>Methylococcales</taxon>
        <taxon>Methylococcaceae</taxon>
        <taxon>Methylomonas</taxon>
    </lineage>
</organism>
<evidence type="ECO:0000313" key="2">
    <source>
        <dbReference type="EMBL" id="OAI06754.1"/>
    </source>
</evidence>
<gene>
    <name evidence="2" type="ORF">A1332_10890</name>
</gene>
<dbReference type="Pfam" id="PF21984">
    <property type="entry name" value="DnaD_N"/>
    <property type="match status" value="1"/>
</dbReference>
<dbReference type="SUPFAM" id="SSF46785">
    <property type="entry name" value="Winged helix' DNA-binding domain"/>
    <property type="match status" value="1"/>
</dbReference>
<dbReference type="Gene3D" id="1.10.10.10">
    <property type="entry name" value="Winged helix-like DNA-binding domain superfamily/Winged helix DNA-binding domain"/>
    <property type="match status" value="1"/>
</dbReference>
<dbReference type="EMBL" id="LUUG01000055">
    <property type="protein sequence ID" value="OAI06754.1"/>
    <property type="molecule type" value="Genomic_DNA"/>
</dbReference>
<evidence type="ECO:0000259" key="1">
    <source>
        <dbReference type="Pfam" id="PF21984"/>
    </source>
</evidence>
<comment type="caution">
    <text evidence="2">The sequence shown here is derived from an EMBL/GenBank/DDBJ whole genome shotgun (WGS) entry which is preliminary data.</text>
</comment>
<name>A0A177MMY5_METMH</name>
<dbReference type="InterPro" id="IPR036388">
    <property type="entry name" value="WH-like_DNA-bd_sf"/>
</dbReference>
<sequence>MGGRVETEITNKWGKSIEAGFQQVPDVLIRAQSKLGIDSLSLVILLNLTMHWWEKDNLPWPRPSVIAKRIGVSTRTVERKISELTDKGLIERLPPEKTDRVTIRRFNLSGLIKHLEPLAEGYREDYLSMRQRKNNLATPAESEST</sequence>
<dbReference type="AlphaFoldDB" id="A0A177MMY5"/>
<dbReference type="InterPro" id="IPR036390">
    <property type="entry name" value="WH_DNA-bd_sf"/>
</dbReference>
<evidence type="ECO:0000313" key="3">
    <source>
        <dbReference type="Proteomes" id="UP000078090"/>
    </source>
</evidence>
<protein>
    <recommendedName>
        <fullName evidence="1">DnaD N-terminal domain-containing protein</fullName>
    </recommendedName>
</protein>
<reference evidence="2 3" key="1">
    <citation type="submission" date="2016-03" db="EMBL/GenBank/DDBJ databases">
        <authorList>
            <person name="Ploux O."/>
        </authorList>
    </citation>
    <scope>NUCLEOTIDE SEQUENCE [LARGE SCALE GENOMIC DNA]</scope>
    <source>
        <strain evidence="2 3">R-45363</strain>
    </source>
</reference>
<feature type="domain" description="DnaD N-terminal" evidence="1">
    <location>
        <begin position="24"/>
        <end position="115"/>
    </location>
</feature>
<dbReference type="Proteomes" id="UP000078090">
    <property type="component" value="Unassembled WGS sequence"/>
</dbReference>
<dbReference type="InterPro" id="IPR053843">
    <property type="entry name" value="DnaD_N"/>
</dbReference>
<accession>A0A177MMY5</accession>